<sequence length="60" mass="7051">MGCSYNYYQQQYYLSMRSTSSKMRATESIVSIKSVFLVIFQKYIILNGCRHHIVELSKCC</sequence>
<reference evidence="1" key="1">
    <citation type="submission" date="2021-01" db="UniProtKB">
        <authorList>
            <consortium name="EnsemblPlants"/>
        </authorList>
    </citation>
    <scope>IDENTIFICATION</scope>
</reference>
<name>A0A7N0V2G2_KALFE</name>
<evidence type="ECO:0000313" key="1">
    <source>
        <dbReference type="EnsemblPlants" id="Kaladp0099s0029.2.v1.1.CDS.1"/>
    </source>
</evidence>
<dbReference type="Gramene" id="Kaladp0099s0029.2.v1.1">
    <property type="protein sequence ID" value="Kaladp0099s0029.2.v1.1.CDS.1"/>
    <property type="gene ID" value="Kaladp0099s0029.v1.1"/>
</dbReference>
<dbReference type="Gramene" id="Kaladp0099s0029.1.v1.1">
    <property type="protein sequence ID" value="Kaladp0099s0029.1.v1.1.CDS.1"/>
    <property type="gene ID" value="Kaladp0099s0029.v1.1"/>
</dbReference>
<protein>
    <submittedName>
        <fullName evidence="1">Uncharacterized protein</fullName>
    </submittedName>
</protein>
<dbReference type="AlphaFoldDB" id="A0A7N0V2G2"/>
<dbReference type="EnsemblPlants" id="Kaladp0099s0029.2.v1.1">
    <property type="protein sequence ID" value="Kaladp0099s0029.2.v1.1.CDS.1"/>
    <property type="gene ID" value="Kaladp0099s0029.v1.1"/>
</dbReference>
<keyword evidence="2" id="KW-1185">Reference proteome</keyword>
<dbReference type="Proteomes" id="UP000594263">
    <property type="component" value="Unplaced"/>
</dbReference>
<dbReference type="EnsemblPlants" id="Kaladp0099s0029.1.v1.1">
    <property type="protein sequence ID" value="Kaladp0099s0029.1.v1.1.CDS.1"/>
    <property type="gene ID" value="Kaladp0099s0029.v1.1"/>
</dbReference>
<evidence type="ECO:0000313" key="2">
    <source>
        <dbReference type="Proteomes" id="UP000594263"/>
    </source>
</evidence>
<accession>A0A7N0V2G2</accession>
<organism evidence="1 2">
    <name type="scientific">Kalanchoe fedtschenkoi</name>
    <name type="common">Lavender scallops</name>
    <name type="synonym">South American air plant</name>
    <dbReference type="NCBI Taxonomy" id="63787"/>
    <lineage>
        <taxon>Eukaryota</taxon>
        <taxon>Viridiplantae</taxon>
        <taxon>Streptophyta</taxon>
        <taxon>Embryophyta</taxon>
        <taxon>Tracheophyta</taxon>
        <taxon>Spermatophyta</taxon>
        <taxon>Magnoliopsida</taxon>
        <taxon>eudicotyledons</taxon>
        <taxon>Gunneridae</taxon>
        <taxon>Pentapetalae</taxon>
        <taxon>Saxifragales</taxon>
        <taxon>Crassulaceae</taxon>
        <taxon>Kalanchoe</taxon>
    </lineage>
</organism>
<proteinExistence type="predicted"/>